<keyword evidence="7 10" id="KW-0460">Magnesium</keyword>
<dbReference type="PANTHER" id="PTHR30040">
    <property type="entry name" value="THIAMINE BIOSYNTHESIS LIPOPROTEIN APBE"/>
    <property type="match status" value="1"/>
</dbReference>
<sequence length="359" mass="37956">MKPAARRALAAAAAAAALLLLAAYSALHRQTLYTTTWFDVFDTVSIVQGYARSQAEWDAQMDALHDDLVHYHQLFDIYHTYDGVTNLHDVNARAAGAPVAVEDDLYGFLRWYTAQAAPETGGAVNIAAGAVLGLWHDARESDAPAPPEEEAIREALTHCDPADLLLDDAAQTVAFADPAMALDVGAVAKGYAVEAAAAAAEERGLQSALLNIGGNVRAIGEKANGEGAWTAGVTNPWGGDPAYIQAVELPDGCSLVISGDYQRYFTYEGQRYSHLIDLTTGWPARYCTSVAVLTPPRRGGSGDAFSTALFCLPEADGRALLDAQDGFAALWMYPDGTTAQTENWPGQPSKGATVAHGGA</sequence>
<gene>
    <name evidence="14" type="ORF">H9846_02215</name>
</gene>
<evidence type="ECO:0000256" key="5">
    <source>
        <dbReference type="ARBA" id="ARBA00022723"/>
    </source>
</evidence>
<evidence type="ECO:0000256" key="8">
    <source>
        <dbReference type="ARBA" id="ARBA00031306"/>
    </source>
</evidence>
<evidence type="ECO:0000313" key="14">
    <source>
        <dbReference type="EMBL" id="HIX94252.1"/>
    </source>
</evidence>
<keyword evidence="13" id="KW-0732">Signal</keyword>
<reference evidence="14" key="2">
    <citation type="submission" date="2021-04" db="EMBL/GenBank/DDBJ databases">
        <authorList>
            <person name="Gilroy R."/>
        </authorList>
    </citation>
    <scope>NUCLEOTIDE SEQUENCE</scope>
    <source>
        <strain evidence="14">ChiHecec2B26-7398</strain>
    </source>
</reference>
<dbReference type="EMBL" id="DXEI01000037">
    <property type="protein sequence ID" value="HIX94252.1"/>
    <property type="molecule type" value="Genomic_DNA"/>
</dbReference>
<name>A0A9D2BUP9_9FIRM</name>
<comment type="catalytic activity">
    <reaction evidence="9 10">
        <text>L-threonyl-[protein] + FAD = FMN-L-threonyl-[protein] + AMP + H(+)</text>
        <dbReference type="Rhea" id="RHEA:36847"/>
        <dbReference type="Rhea" id="RHEA-COMP:11060"/>
        <dbReference type="Rhea" id="RHEA-COMP:11061"/>
        <dbReference type="ChEBI" id="CHEBI:15378"/>
        <dbReference type="ChEBI" id="CHEBI:30013"/>
        <dbReference type="ChEBI" id="CHEBI:57692"/>
        <dbReference type="ChEBI" id="CHEBI:74257"/>
        <dbReference type="ChEBI" id="CHEBI:456215"/>
        <dbReference type="EC" id="2.7.1.180"/>
    </reaction>
</comment>
<dbReference type="InterPro" id="IPR003374">
    <property type="entry name" value="ApbE-like_sf"/>
</dbReference>
<feature type="binding site" evidence="11">
    <location>
        <position position="186"/>
    </location>
    <ligand>
        <name>Mg(2+)</name>
        <dbReference type="ChEBI" id="CHEBI:18420"/>
    </ligand>
</feature>
<reference evidence="14" key="1">
    <citation type="journal article" date="2021" name="PeerJ">
        <title>Extensive microbial diversity within the chicken gut microbiome revealed by metagenomics and culture.</title>
        <authorList>
            <person name="Gilroy R."/>
            <person name="Ravi A."/>
            <person name="Getino M."/>
            <person name="Pursley I."/>
            <person name="Horton D.L."/>
            <person name="Alikhan N.F."/>
            <person name="Baker D."/>
            <person name="Gharbi K."/>
            <person name="Hall N."/>
            <person name="Watson M."/>
            <person name="Adriaenssens E.M."/>
            <person name="Foster-Nyarko E."/>
            <person name="Jarju S."/>
            <person name="Secka A."/>
            <person name="Antonio M."/>
            <person name="Oren A."/>
            <person name="Chaudhuri R.R."/>
            <person name="La Ragione R."/>
            <person name="Hildebrand F."/>
            <person name="Pallen M.J."/>
        </authorList>
    </citation>
    <scope>NUCLEOTIDE SEQUENCE</scope>
    <source>
        <strain evidence="14">ChiHecec2B26-7398</strain>
    </source>
</reference>
<dbReference type="PANTHER" id="PTHR30040:SF2">
    <property type="entry name" value="FAD:PROTEIN FMN TRANSFERASE"/>
    <property type="match status" value="1"/>
</dbReference>
<dbReference type="AlphaFoldDB" id="A0A9D2BUP9"/>
<feature type="signal peptide" evidence="13">
    <location>
        <begin position="1"/>
        <end position="28"/>
    </location>
</feature>
<keyword evidence="5 10" id="KW-0479">Metal-binding</keyword>
<feature type="binding site" evidence="11">
    <location>
        <position position="303"/>
    </location>
    <ligand>
        <name>Mg(2+)</name>
        <dbReference type="ChEBI" id="CHEBI:18420"/>
    </ligand>
</feature>
<feature type="chain" id="PRO_5039888073" description="FAD:protein FMN transferase" evidence="13">
    <location>
        <begin position="29"/>
        <end position="359"/>
    </location>
</feature>
<dbReference type="Pfam" id="PF02424">
    <property type="entry name" value="ApbE"/>
    <property type="match status" value="1"/>
</dbReference>
<evidence type="ECO:0000256" key="1">
    <source>
        <dbReference type="ARBA" id="ARBA00011955"/>
    </source>
</evidence>
<dbReference type="Proteomes" id="UP000886751">
    <property type="component" value="Unassembled WGS sequence"/>
</dbReference>
<dbReference type="SUPFAM" id="SSF143631">
    <property type="entry name" value="ApbE-like"/>
    <property type="match status" value="1"/>
</dbReference>
<keyword evidence="4 10" id="KW-0808">Transferase</keyword>
<protein>
    <recommendedName>
        <fullName evidence="2 10">FAD:protein FMN transferase</fullName>
        <ecNumber evidence="1 10">2.7.1.180</ecNumber>
    </recommendedName>
    <alternativeName>
        <fullName evidence="8 10">Flavin transferase</fullName>
    </alternativeName>
</protein>
<evidence type="ECO:0000256" key="12">
    <source>
        <dbReference type="SAM" id="MobiDB-lite"/>
    </source>
</evidence>
<comment type="caution">
    <text evidence="14">The sequence shown here is derived from an EMBL/GenBank/DDBJ whole genome shotgun (WGS) entry which is preliminary data.</text>
</comment>
<dbReference type="GO" id="GO:0016740">
    <property type="term" value="F:transferase activity"/>
    <property type="evidence" value="ECO:0007669"/>
    <property type="project" value="UniProtKB-UniRule"/>
</dbReference>
<evidence type="ECO:0000256" key="13">
    <source>
        <dbReference type="SAM" id="SignalP"/>
    </source>
</evidence>
<feature type="binding site" evidence="11">
    <location>
        <position position="307"/>
    </location>
    <ligand>
        <name>Mg(2+)</name>
        <dbReference type="ChEBI" id="CHEBI:18420"/>
    </ligand>
</feature>
<evidence type="ECO:0000256" key="4">
    <source>
        <dbReference type="ARBA" id="ARBA00022679"/>
    </source>
</evidence>
<evidence type="ECO:0000256" key="7">
    <source>
        <dbReference type="ARBA" id="ARBA00022842"/>
    </source>
</evidence>
<dbReference type="Gene3D" id="3.10.520.10">
    <property type="entry name" value="ApbE-like domains"/>
    <property type="match status" value="1"/>
</dbReference>
<evidence type="ECO:0000256" key="2">
    <source>
        <dbReference type="ARBA" id="ARBA00016337"/>
    </source>
</evidence>
<evidence type="ECO:0000256" key="9">
    <source>
        <dbReference type="ARBA" id="ARBA00048540"/>
    </source>
</evidence>
<feature type="region of interest" description="Disordered" evidence="12">
    <location>
        <begin position="339"/>
        <end position="359"/>
    </location>
</feature>
<organism evidence="14 15">
    <name type="scientific">Candidatus Gemmiger excrementipullorum</name>
    <dbReference type="NCBI Taxonomy" id="2838610"/>
    <lineage>
        <taxon>Bacteria</taxon>
        <taxon>Bacillati</taxon>
        <taxon>Bacillota</taxon>
        <taxon>Clostridia</taxon>
        <taxon>Eubacteriales</taxon>
        <taxon>Gemmiger</taxon>
    </lineage>
</organism>
<dbReference type="PIRSF" id="PIRSF006268">
    <property type="entry name" value="ApbE"/>
    <property type="match status" value="1"/>
</dbReference>
<evidence type="ECO:0000256" key="3">
    <source>
        <dbReference type="ARBA" id="ARBA00022630"/>
    </source>
</evidence>
<evidence type="ECO:0000313" key="15">
    <source>
        <dbReference type="Proteomes" id="UP000886751"/>
    </source>
</evidence>
<dbReference type="EC" id="2.7.1.180" evidence="1 10"/>
<dbReference type="GO" id="GO:0046872">
    <property type="term" value="F:metal ion binding"/>
    <property type="evidence" value="ECO:0007669"/>
    <property type="project" value="UniProtKB-UniRule"/>
</dbReference>
<dbReference type="InterPro" id="IPR024932">
    <property type="entry name" value="ApbE"/>
</dbReference>
<proteinExistence type="inferred from homology"/>
<keyword evidence="3 10" id="KW-0285">Flavoprotein</keyword>
<comment type="cofactor">
    <cofactor evidence="11">
        <name>Mg(2+)</name>
        <dbReference type="ChEBI" id="CHEBI:18420"/>
    </cofactor>
    <cofactor evidence="11">
        <name>Mn(2+)</name>
        <dbReference type="ChEBI" id="CHEBI:29035"/>
    </cofactor>
    <text evidence="11">Magnesium. Can also use manganese.</text>
</comment>
<keyword evidence="6 10" id="KW-0274">FAD</keyword>
<evidence type="ECO:0000256" key="6">
    <source>
        <dbReference type="ARBA" id="ARBA00022827"/>
    </source>
</evidence>
<evidence type="ECO:0000256" key="10">
    <source>
        <dbReference type="PIRNR" id="PIRNR006268"/>
    </source>
</evidence>
<evidence type="ECO:0000256" key="11">
    <source>
        <dbReference type="PIRSR" id="PIRSR006268-2"/>
    </source>
</evidence>
<accession>A0A9D2BUP9</accession>
<comment type="similarity">
    <text evidence="10">Belongs to the ApbE family.</text>
</comment>